<gene>
    <name evidence="1" type="ORF">M124_0984</name>
</gene>
<dbReference type="AlphaFoldDB" id="A0A015SY88"/>
<name>A0A015SY88_BACFG</name>
<evidence type="ECO:0000313" key="2">
    <source>
        <dbReference type="Proteomes" id="UP000020529"/>
    </source>
</evidence>
<comment type="caution">
    <text evidence="1">The sequence shown here is derived from an EMBL/GenBank/DDBJ whole genome shotgun (WGS) entry which is preliminary data.</text>
</comment>
<protein>
    <submittedName>
        <fullName evidence="1">Uncharacterized protein</fullName>
    </submittedName>
</protein>
<dbReference type="RefSeq" id="WP_007571940.1">
    <property type="nucleotide sequence ID" value="NZ_JGCY01000246.1"/>
</dbReference>
<dbReference type="EMBL" id="JGCY01000246">
    <property type="protein sequence ID" value="EXY75162.1"/>
    <property type="molecule type" value="Genomic_DNA"/>
</dbReference>
<sequence>MIKELRVGNYVAYKGKPSLVCALDYDPKLRKENISVVYKWGEPPYKTNGDIQPILLTEKLVLQCGFNQLDDYTFDNDEMEITQDWDDQTVYYITTHANEYTVSGHRIEYLHQLQNAYFCLSGGKELEVNL</sequence>
<dbReference type="Proteomes" id="UP000020529">
    <property type="component" value="Unassembled WGS sequence"/>
</dbReference>
<proteinExistence type="predicted"/>
<organism evidence="1 2">
    <name type="scientific">Bacteroides fragilis str. 3988T(B)14</name>
    <dbReference type="NCBI Taxonomy" id="1339315"/>
    <lineage>
        <taxon>Bacteria</taxon>
        <taxon>Pseudomonadati</taxon>
        <taxon>Bacteroidota</taxon>
        <taxon>Bacteroidia</taxon>
        <taxon>Bacteroidales</taxon>
        <taxon>Bacteroidaceae</taxon>
        <taxon>Bacteroides</taxon>
    </lineage>
</organism>
<evidence type="ECO:0000313" key="1">
    <source>
        <dbReference type="EMBL" id="EXY75162.1"/>
    </source>
</evidence>
<reference evidence="1 2" key="1">
    <citation type="submission" date="2014-02" db="EMBL/GenBank/DDBJ databases">
        <authorList>
            <person name="Sears C."/>
            <person name="Carroll K."/>
            <person name="Sack B.R."/>
            <person name="Qadri F."/>
            <person name="Myers L.L."/>
            <person name="Chung G.-T."/>
            <person name="Escheverria P."/>
            <person name="Fraser C.M."/>
            <person name="Sadzewicz L."/>
            <person name="Shefchek K.A."/>
            <person name="Tallon L."/>
            <person name="Das S.P."/>
            <person name="Daugherty S."/>
            <person name="Mongodin E.F."/>
        </authorList>
    </citation>
    <scope>NUCLEOTIDE SEQUENCE [LARGE SCALE GENOMIC DNA]</scope>
    <source>
        <strain evidence="2">3988T(B)14</strain>
    </source>
</reference>
<dbReference type="PATRIC" id="fig|1339315.3.peg.1779"/>
<accession>A0A015SY88</accession>